<dbReference type="Proteomes" id="UP000182584">
    <property type="component" value="Unassembled WGS sequence"/>
</dbReference>
<sequence length="138" mass="16360">MKLDNNNHSVFMLHYHLIMCVKYRNKVIDDKISSRLKEIFEKIAPTYNITLEEWNHDIDHVHILFRGQPNTEISKFINAYKSASSRLIKKEFPQIRKSLWKEMFWSQSFCLLTTGGATVDIIKQYIQSQGKKDDKQSH</sequence>
<dbReference type="GO" id="GO:0003677">
    <property type="term" value="F:DNA binding"/>
    <property type="evidence" value="ECO:0007669"/>
    <property type="project" value="InterPro"/>
</dbReference>
<dbReference type="EMBL" id="FOGJ01000008">
    <property type="protein sequence ID" value="SER62493.1"/>
    <property type="molecule type" value="Genomic_DNA"/>
</dbReference>
<proteinExistence type="predicted"/>
<accession>A0A1H9QRZ5</accession>
<reference evidence="2 3" key="1">
    <citation type="submission" date="2016-10" db="EMBL/GenBank/DDBJ databases">
        <authorList>
            <person name="de Groot N.N."/>
        </authorList>
    </citation>
    <scope>NUCLEOTIDE SEQUENCE [LARGE SCALE GENOMIC DNA]</scope>
    <source>
        <strain evidence="2 3">AR40</strain>
    </source>
</reference>
<dbReference type="Gene3D" id="3.30.70.1290">
    <property type="entry name" value="Transposase IS200-like"/>
    <property type="match status" value="1"/>
</dbReference>
<name>A0A1H9QRZ5_BUTFI</name>
<dbReference type="SUPFAM" id="SSF143422">
    <property type="entry name" value="Transposase IS200-like"/>
    <property type="match status" value="1"/>
</dbReference>
<dbReference type="OrthoDB" id="9798161at2"/>
<evidence type="ECO:0000313" key="2">
    <source>
        <dbReference type="EMBL" id="SER62493.1"/>
    </source>
</evidence>
<organism evidence="2 3">
    <name type="scientific">Butyrivibrio fibrisolvens</name>
    <dbReference type="NCBI Taxonomy" id="831"/>
    <lineage>
        <taxon>Bacteria</taxon>
        <taxon>Bacillati</taxon>
        <taxon>Bacillota</taxon>
        <taxon>Clostridia</taxon>
        <taxon>Lachnospirales</taxon>
        <taxon>Lachnospiraceae</taxon>
        <taxon>Butyrivibrio</taxon>
    </lineage>
</organism>
<dbReference type="GO" id="GO:0006313">
    <property type="term" value="P:DNA transposition"/>
    <property type="evidence" value="ECO:0007669"/>
    <property type="project" value="InterPro"/>
</dbReference>
<dbReference type="InterPro" id="IPR002686">
    <property type="entry name" value="Transposase_17"/>
</dbReference>
<dbReference type="InterPro" id="IPR036515">
    <property type="entry name" value="Transposase_17_sf"/>
</dbReference>
<dbReference type="PANTHER" id="PTHR33360">
    <property type="entry name" value="TRANSPOSASE FOR INSERTION SEQUENCE ELEMENT IS200"/>
    <property type="match status" value="1"/>
</dbReference>
<dbReference type="RefSeq" id="WP_074755479.1">
    <property type="nucleotide sequence ID" value="NZ_FOGJ01000008.1"/>
</dbReference>
<feature type="domain" description="Transposase IS200-like" evidence="1">
    <location>
        <begin position="10"/>
        <end position="129"/>
    </location>
</feature>
<dbReference type="AlphaFoldDB" id="A0A1H9QRZ5"/>
<dbReference type="Pfam" id="PF01797">
    <property type="entry name" value="Y1_Tnp"/>
    <property type="match status" value="1"/>
</dbReference>
<gene>
    <name evidence="2" type="ORF">SAMN04487884_10879</name>
</gene>
<protein>
    <submittedName>
        <fullName evidence="2">Putative transposase</fullName>
    </submittedName>
</protein>
<dbReference type="GO" id="GO:0004803">
    <property type="term" value="F:transposase activity"/>
    <property type="evidence" value="ECO:0007669"/>
    <property type="project" value="InterPro"/>
</dbReference>
<dbReference type="SMART" id="SM01321">
    <property type="entry name" value="Y1_Tnp"/>
    <property type="match status" value="1"/>
</dbReference>
<dbReference type="NCBIfam" id="NF033573">
    <property type="entry name" value="transpos_IS200"/>
    <property type="match status" value="1"/>
</dbReference>
<evidence type="ECO:0000313" key="3">
    <source>
        <dbReference type="Proteomes" id="UP000182584"/>
    </source>
</evidence>
<evidence type="ECO:0000259" key="1">
    <source>
        <dbReference type="SMART" id="SM01321"/>
    </source>
</evidence>
<dbReference type="PANTHER" id="PTHR33360:SF4">
    <property type="entry name" value="TRANSPOSASE IS200-LIKE PROTEIN"/>
    <property type="match status" value="1"/>
</dbReference>